<accession>A0A917L2Y3</accession>
<reference evidence="2" key="2">
    <citation type="submission" date="2020-09" db="EMBL/GenBank/DDBJ databases">
        <authorList>
            <person name="Sun Q."/>
            <person name="Zhou Y."/>
        </authorList>
    </citation>
    <scope>NUCLEOTIDE SEQUENCE</scope>
    <source>
        <strain evidence="2">CGMCC 1.3617</strain>
    </source>
</reference>
<dbReference type="EMBL" id="BMKW01000023">
    <property type="protein sequence ID" value="GGJ42416.1"/>
    <property type="molecule type" value="Genomic_DNA"/>
</dbReference>
<dbReference type="InterPro" id="IPR007844">
    <property type="entry name" value="AsmA"/>
</dbReference>
<feature type="domain" description="AsmA" evidence="1">
    <location>
        <begin position="170"/>
        <end position="514"/>
    </location>
</feature>
<sequence>MGLSALALVLSFSWGTFIPVAERMASNAIGRAVTIGGLHVRLGRVSLVTFRDVTVANPEGFDAEPPFARIASVELRLDTWPTLRDRTPTIPSVEIQGLDVLAVTQPDGSTNSILSLPDPTGEPGARLRIGELILREGRARILHAPLRADFTIQMETRAVAAGPHHIFATARGTYAGAPLTGEMAGGTILAVGDAGQGWPVQLELENGTTRATLNGTITDPLTLAGADLRLVLTGPDMRFLTPLTGVPIPSTPAFRVAGKLSYADRRFRFTEMEGLVGRSDLRGTVTIAPSRTRPDVTMDLQSRQVDLADLAGFIGGNPGRGRPIRDDTPRTGRVLPNAPVNLPLFRAADVHARFRAARIIGADSPFGTLDVTLELIGGVLTLKPLRGGIGAGAVVLTATLTPREDGQLHAAADFELQGLNIAHIMSSLGGEGGGALNGRARLEGIGRSTAQLLARGTGGLSLRTAGGNLSAFSVDLAGLRLGNAILSGLGLPSRTNLECFVADFALAGGVLNARTLLLDTSDAVLIGTGRIHLDEERLDLRLNSQAKNFTIASIPAELAVRGRLSNPSVQLVASESAGIFSFLPIIELGIGDDPRCRASLERMGRTPANRQPARARQ</sequence>
<keyword evidence="3" id="KW-1185">Reference proteome</keyword>
<name>A0A917L2Y3_9PROT</name>
<evidence type="ECO:0000313" key="3">
    <source>
        <dbReference type="Proteomes" id="UP000661507"/>
    </source>
</evidence>
<organism evidence="2 3">
    <name type="scientific">Neoroseomonas lacus</name>
    <dbReference type="NCBI Taxonomy" id="287609"/>
    <lineage>
        <taxon>Bacteria</taxon>
        <taxon>Pseudomonadati</taxon>
        <taxon>Pseudomonadota</taxon>
        <taxon>Alphaproteobacteria</taxon>
        <taxon>Acetobacterales</taxon>
        <taxon>Acetobacteraceae</taxon>
        <taxon>Neoroseomonas</taxon>
    </lineage>
</organism>
<reference evidence="2" key="1">
    <citation type="journal article" date="2014" name="Int. J. Syst. Evol. Microbiol.">
        <title>Complete genome sequence of Corynebacterium casei LMG S-19264T (=DSM 44701T), isolated from a smear-ripened cheese.</title>
        <authorList>
            <consortium name="US DOE Joint Genome Institute (JGI-PGF)"/>
            <person name="Walter F."/>
            <person name="Albersmeier A."/>
            <person name="Kalinowski J."/>
            <person name="Ruckert C."/>
        </authorList>
    </citation>
    <scope>NUCLEOTIDE SEQUENCE</scope>
    <source>
        <strain evidence="2">CGMCC 1.3617</strain>
    </source>
</reference>
<dbReference type="PANTHER" id="PTHR30441">
    <property type="entry name" value="DUF748 DOMAIN-CONTAINING PROTEIN"/>
    <property type="match status" value="1"/>
</dbReference>
<evidence type="ECO:0000259" key="1">
    <source>
        <dbReference type="Pfam" id="PF05170"/>
    </source>
</evidence>
<dbReference type="Proteomes" id="UP000661507">
    <property type="component" value="Unassembled WGS sequence"/>
</dbReference>
<dbReference type="GO" id="GO:0005886">
    <property type="term" value="C:plasma membrane"/>
    <property type="evidence" value="ECO:0007669"/>
    <property type="project" value="TreeGrafter"/>
</dbReference>
<dbReference type="GO" id="GO:0090313">
    <property type="term" value="P:regulation of protein targeting to membrane"/>
    <property type="evidence" value="ECO:0007669"/>
    <property type="project" value="TreeGrafter"/>
</dbReference>
<dbReference type="AlphaFoldDB" id="A0A917L2Y3"/>
<gene>
    <name evidence="2" type="ORF">GCM10011320_57540</name>
</gene>
<proteinExistence type="predicted"/>
<dbReference type="Pfam" id="PF05170">
    <property type="entry name" value="AsmA"/>
    <property type="match status" value="1"/>
</dbReference>
<evidence type="ECO:0000313" key="2">
    <source>
        <dbReference type="EMBL" id="GGJ42416.1"/>
    </source>
</evidence>
<dbReference type="InterPro" id="IPR052894">
    <property type="entry name" value="AsmA-related"/>
</dbReference>
<dbReference type="PANTHER" id="PTHR30441:SF9">
    <property type="entry name" value="ASMA FAMILY PROTEIN YHJG"/>
    <property type="match status" value="1"/>
</dbReference>
<protein>
    <recommendedName>
        <fullName evidence="1">AsmA domain-containing protein</fullName>
    </recommendedName>
</protein>
<comment type="caution">
    <text evidence="2">The sequence shown here is derived from an EMBL/GenBank/DDBJ whole genome shotgun (WGS) entry which is preliminary data.</text>
</comment>